<keyword evidence="3 8" id="KW-0349">Heme</keyword>
<comment type="cofactor">
    <cofactor evidence="1">
        <name>pyrroloquinoline quinone</name>
        <dbReference type="ChEBI" id="CHEBI:58442"/>
    </cofactor>
</comment>
<feature type="domain" description="Cytochrome c" evidence="10">
    <location>
        <begin position="504"/>
        <end position="580"/>
    </location>
</feature>
<dbReference type="Gene3D" id="1.10.760.10">
    <property type="entry name" value="Cytochrome c-like domain"/>
    <property type="match status" value="1"/>
</dbReference>
<protein>
    <submittedName>
        <fullName evidence="11">Pyrroloquinoline quinone-dependent dehydrogenase</fullName>
    </submittedName>
</protein>
<evidence type="ECO:0000256" key="3">
    <source>
        <dbReference type="ARBA" id="ARBA00022617"/>
    </source>
</evidence>
<evidence type="ECO:0000256" key="2">
    <source>
        <dbReference type="ARBA" id="ARBA00008156"/>
    </source>
</evidence>
<dbReference type="Pfam" id="PF13442">
    <property type="entry name" value="Cytochrome_CBB3"/>
    <property type="match status" value="1"/>
</dbReference>
<dbReference type="GO" id="GO:0016614">
    <property type="term" value="F:oxidoreductase activity, acting on CH-OH group of donors"/>
    <property type="evidence" value="ECO:0007669"/>
    <property type="project" value="InterPro"/>
</dbReference>
<keyword evidence="4 8" id="KW-0479">Metal-binding</keyword>
<keyword evidence="5" id="KW-0732">Signal</keyword>
<dbReference type="PANTHER" id="PTHR32303">
    <property type="entry name" value="QUINOPROTEIN ALCOHOL DEHYDROGENASE (CYTOCHROME C)"/>
    <property type="match status" value="1"/>
</dbReference>
<gene>
    <name evidence="11" type="ORF">D0Y96_07180</name>
</gene>
<dbReference type="GO" id="GO:0048038">
    <property type="term" value="F:quinone binding"/>
    <property type="evidence" value="ECO:0007669"/>
    <property type="project" value="InterPro"/>
</dbReference>
<dbReference type="Gene3D" id="2.140.10.10">
    <property type="entry name" value="Quinoprotein alcohol dehydrogenase-like superfamily"/>
    <property type="match status" value="2"/>
</dbReference>
<dbReference type="GO" id="GO:0046872">
    <property type="term" value="F:metal ion binding"/>
    <property type="evidence" value="ECO:0007669"/>
    <property type="project" value="UniProtKB-KW"/>
</dbReference>
<evidence type="ECO:0000256" key="7">
    <source>
        <dbReference type="ARBA" id="ARBA00023004"/>
    </source>
</evidence>
<comment type="similarity">
    <text evidence="2">Belongs to the bacterial PQQ dehydrogenase family.</text>
</comment>
<dbReference type="GO" id="GO:0020037">
    <property type="term" value="F:heme binding"/>
    <property type="evidence" value="ECO:0007669"/>
    <property type="project" value="InterPro"/>
</dbReference>
<evidence type="ECO:0000256" key="5">
    <source>
        <dbReference type="ARBA" id="ARBA00022729"/>
    </source>
</evidence>
<dbReference type="SUPFAM" id="SSF50998">
    <property type="entry name" value="Quinoprotein alcohol dehydrogenase-like"/>
    <property type="match status" value="1"/>
</dbReference>
<accession>A0A372ISE0</accession>
<dbReference type="Proteomes" id="UP000264702">
    <property type="component" value="Unassembled WGS sequence"/>
</dbReference>
<evidence type="ECO:0000313" key="12">
    <source>
        <dbReference type="Proteomes" id="UP000264702"/>
    </source>
</evidence>
<name>A0A372ISE0_9BACT</name>
<proteinExistence type="inferred from homology"/>
<keyword evidence="6" id="KW-0560">Oxidoreductase</keyword>
<dbReference type="InterPro" id="IPR002372">
    <property type="entry name" value="PQQ_rpt_dom"/>
</dbReference>
<evidence type="ECO:0000259" key="10">
    <source>
        <dbReference type="PROSITE" id="PS51007"/>
    </source>
</evidence>
<reference evidence="11 12" key="1">
    <citation type="submission" date="2018-08" db="EMBL/GenBank/DDBJ databases">
        <title>Acidipila sp. 4G-K13, an acidobacterium isolated from forest soil.</title>
        <authorList>
            <person name="Gao Z.-H."/>
            <person name="Qiu L.-H."/>
        </authorList>
    </citation>
    <scope>NUCLEOTIDE SEQUENCE [LARGE SCALE GENOMIC DNA]</scope>
    <source>
        <strain evidence="11 12">4G-K13</strain>
    </source>
</reference>
<dbReference type="CDD" id="cd10280">
    <property type="entry name" value="PQQ_mGDH"/>
    <property type="match status" value="1"/>
</dbReference>
<evidence type="ECO:0000313" key="11">
    <source>
        <dbReference type="EMBL" id="RFU17880.1"/>
    </source>
</evidence>
<evidence type="ECO:0000256" key="4">
    <source>
        <dbReference type="ARBA" id="ARBA00022723"/>
    </source>
</evidence>
<dbReference type="EMBL" id="QVQT01000002">
    <property type="protein sequence ID" value="RFU17880.1"/>
    <property type="molecule type" value="Genomic_DNA"/>
</dbReference>
<sequence>MVLYAFLHKGASLSTMQNILWKASAFSVALTGAVGLFLVHGSGSKASAADAKGSAPYTQWREYGGSPDDAQYSALKQINRSNVTQLKQVWFYPAGRNGFRFGSNPIIIDNVVYVIGLDNSIAALDATTGKQIWIHQTERPQNITNRGLNYWESKDRSERRILFSINNKLTALDARTGETIDSFGDHGLVDLREGLGRDPNSIRQIRSGTPGKIFDDLIILGSATGEEYESPPGDLRAYNVVTGKLAWQFHTVPHPGDIGYDTWPKGAWKYIGGTNTWGEISIDEKRGIAYFPTGSPTYDFYGADRHGADLYSDCLIALDARTGKYLWHFQTTHHDLWDYDLEAGPKLLTVNHDGKKIDVIAEAGKNGFVWVLDRVTGKPIWPVEERPVPKSPMPGEESWPTQPFPTVIPPFARQKFTADEVDPYIADPKERESIRQEILAARNEGLYTPPSTDPTLETPGNNGGANWGSTAIDPSTSTFYVLSKDAPSMLKLEPKPPHFEMRGSPETQGQVIYVQNCALCHTATLQGQPPGVPSLIGIVQKVGADRVKSTVQNGLSPMPAFPDLSDADIGNLIAYLSHPADAHVPPDILTRLEHPPAPRPSLEPGVTTRYWTGYGYMNSSDGLPAIGPPWSTLTAYNLNTGKIKWQIPFGGVTRLEEKGITNTGSYWPRGGVVVTAGGLIFGGSKSDSTFRAYDKDTGKVLWEVKLPAGPEGIPAVYEIAGREYVIISARPDSDKVVSAGGVAPKEEDESAGANTTQETQGYYVFALPE</sequence>
<keyword evidence="7 8" id="KW-0408">Iron</keyword>
<dbReference type="AlphaFoldDB" id="A0A372ISE0"/>
<feature type="region of interest" description="Disordered" evidence="9">
    <location>
        <begin position="738"/>
        <end position="760"/>
    </location>
</feature>
<dbReference type="PROSITE" id="PS51007">
    <property type="entry name" value="CYTC"/>
    <property type="match status" value="1"/>
</dbReference>
<dbReference type="InterPro" id="IPR036909">
    <property type="entry name" value="Cyt_c-like_dom_sf"/>
</dbReference>
<dbReference type="SUPFAM" id="SSF46626">
    <property type="entry name" value="Cytochrome c"/>
    <property type="match status" value="1"/>
</dbReference>
<dbReference type="GO" id="GO:0009055">
    <property type="term" value="F:electron transfer activity"/>
    <property type="evidence" value="ECO:0007669"/>
    <property type="project" value="InterPro"/>
</dbReference>
<evidence type="ECO:0000256" key="1">
    <source>
        <dbReference type="ARBA" id="ARBA00001931"/>
    </source>
</evidence>
<dbReference type="PANTHER" id="PTHR32303:SF4">
    <property type="entry name" value="QUINOPROTEIN GLUCOSE DEHYDROGENASE"/>
    <property type="match status" value="1"/>
</dbReference>
<feature type="region of interest" description="Disordered" evidence="9">
    <location>
        <begin position="445"/>
        <end position="465"/>
    </location>
</feature>
<evidence type="ECO:0000256" key="9">
    <source>
        <dbReference type="SAM" id="MobiDB-lite"/>
    </source>
</evidence>
<dbReference type="InterPro" id="IPR018391">
    <property type="entry name" value="PQQ_b-propeller_rpt"/>
</dbReference>
<dbReference type="InterPro" id="IPR017511">
    <property type="entry name" value="PQQ_mDH"/>
</dbReference>
<dbReference type="InterPro" id="IPR009056">
    <property type="entry name" value="Cyt_c-like_dom"/>
</dbReference>
<dbReference type="GO" id="GO:0016020">
    <property type="term" value="C:membrane"/>
    <property type="evidence" value="ECO:0007669"/>
    <property type="project" value="InterPro"/>
</dbReference>
<dbReference type="InterPro" id="IPR011047">
    <property type="entry name" value="Quinoprotein_ADH-like_sf"/>
</dbReference>
<dbReference type="SMART" id="SM00564">
    <property type="entry name" value="PQQ"/>
    <property type="match status" value="6"/>
</dbReference>
<keyword evidence="12" id="KW-1185">Reference proteome</keyword>
<comment type="caution">
    <text evidence="11">The sequence shown here is derived from an EMBL/GenBank/DDBJ whole genome shotgun (WGS) entry which is preliminary data.</text>
</comment>
<feature type="compositionally biased region" description="Polar residues" evidence="9">
    <location>
        <begin position="449"/>
        <end position="460"/>
    </location>
</feature>
<evidence type="ECO:0000256" key="8">
    <source>
        <dbReference type="PROSITE-ProRule" id="PRU00433"/>
    </source>
</evidence>
<dbReference type="Pfam" id="PF01011">
    <property type="entry name" value="PQQ"/>
    <property type="match status" value="2"/>
</dbReference>
<organism evidence="11 12">
    <name type="scientific">Paracidobacterium acidisoli</name>
    <dbReference type="NCBI Taxonomy" id="2303751"/>
    <lineage>
        <taxon>Bacteria</taxon>
        <taxon>Pseudomonadati</taxon>
        <taxon>Acidobacteriota</taxon>
        <taxon>Terriglobia</taxon>
        <taxon>Terriglobales</taxon>
        <taxon>Acidobacteriaceae</taxon>
        <taxon>Paracidobacterium</taxon>
    </lineage>
</organism>
<evidence type="ECO:0000256" key="6">
    <source>
        <dbReference type="ARBA" id="ARBA00023002"/>
    </source>
</evidence>